<evidence type="ECO:0000313" key="2">
    <source>
        <dbReference type="Proteomes" id="UP000252519"/>
    </source>
</evidence>
<dbReference type="EMBL" id="JOJR01001016">
    <property type="protein sequence ID" value="RCN32861.1"/>
    <property type="molecule type" value="Genomic_DNA"/>
</dbReference>
<name>A0A368FKV9_ANCCA</name>
<organism evidence="1 2">
    <name type="scientific">Ancylostoma caninum</name>
    <name type="common">Dog hookworm</name>
    <dbReference type="NCBI Taxonomy" id="29170"/>
    <lineage>
        <taxon>Eukaryota</taxon>
        <taxon>Metazoa</taxon>
        <taxon>Ecdysozoa</taxon>
        <taxon>Nematoda</taxon>
        <taxon>Chromadorea</taxon>
        <taxon>Rhabditida</taxon>
        <taxon>Rhabditina</taxon>
        <taxon>Rhabditomorpha</taxon>
        <taxon>Strongyloidea</taxon>
        <taxon>Ancylostomatidae</taxon>
        <taxon>Ancylostomatinae</taxon>
        <taxon>Ancylostoma</taxon>
    </lineage>
</organism>
<accession>A0A368FKV9</accession>
<dbReference type="AlphaFoldDB" id="A0A368FKV9"/>
<proteinExistence type="predicted"/>
<protein>
    <submittedName>
        <fullName evidence="1">Uncharacterized protein</fullName>
    </submittedName>
</protein>
<comment type="caution">
    <text evidence="1">The sequence shown here is derived from an EMBL/GenBank/DDBJ whole genome shotgun (WGS) entry which is preliminary data.</text>
</comment>
<keyword evidence="2" id="KW-1185">Reference proteome</keyword>
<reference evidence="1 2" key="1">
    <citation type="submission" date="2014-10" db="EMBL/GenBank/DDBJ databases">
        <title>Draft genome of the hookworm Ancylostoma caninum.</title>
        <authorList>
            <person name="Mitreva M."/>
        </authorList>
    </citation>
    <scope>NUCLEOTIDE SEQUENCE [LARGE SCALE GENOMIC DNA]</scope>
    <source>
        <strain evidence="1 2">Baltimore</strain>
    </source>
</reference>
<feature type="non-terminal residue" evidence="1">
    <location>
        <position position="119"/>
    </location>
</feature>
<evidence type="ECO:0000313" key="1">
    <source>
        <dbReference type="EMBL" id="RCN32861.1"/>
    </source>
</evidence>
<gene>
    <name evidence="1" type="ORF">ANCCAN_21324</name>
</gene>
<sequence>MDLAIECGLGDVNKRVEASFYDPAHDQVTVVLRSSYRNWTICTFSMSEVEERFDRDWNTCQQATFHDGALVGWLFTSLPIVQQAYAIIIIYYKLSLSNLGLSTPSFQDLNELLSVTRTA</sequence>
<dbReference type="Proteomes" id="UP000252519">
    <property type="component" value="Unassembled WGS sequence"/>
</dbReference>